<evidence type="ECO:0008006" key="4">
    <source>
        <dbReference type="Google" id="ProtNLM"/>
    </source>
</evidence>
<organism evidence="2 3">
    <name type="scientific">Enterococcus durans</name>
    <dbReference type="NCBI Taxonomy" id="53345"/>
    <lineage>
        <taxon>Bacteria</taxon>
        <taxon>Bacillati</taxon>
        <taxon>Bacillota</taxon>
        <taxon>Bacilli</taxon>
        <taxon>Lactobacillales</taxon>
        <taxon>Enterococcaceae</taxon>
        <taxon>Enterococcus</taxon>
    </lineage>
</organism>
<dbReference type="RefSeq" id="WP_113845995.1">
    <property type="nucleotide sequence ID" value="NZ_LEPB01000004.1"/>
</dbReference>
<name>A0A367CEZ0_9ENTE</name>
<reference evidence="2 3" key="1">
    <citation type="submission" date="2015-06" db="EMBL/GenBank/DDBJ databases">
        <title>The Genome Sequence of Enterococcus durans 4EA1.</title>
        <authorList>
            <consortium name="The Broad Institute Genomics Platform"/>
            <consortium name="The Broad Institute Genome Sequencing Center for Infectious Disease"/>
            <person name="Earl A.M."/>
            <person name="Van Tyne D."/>
            <person name="Lebreton F."/>
            <person name="Saavedra J.T."/>
            <person name="Gilmore M.S."/>
            <person name="Manson Mcguire A."/>
            <person name="Clock S."/>
            <person name="Crupain M."/>
            <person name="Rangan U."/>
            <person name="Young S."/>
            <person name="Abouelleil A."/>
            <person name="Cao P."/>
            <person name="Chapman S.B."/>
            <person name="Griggs A."/>
            <person name="Priest M."/>
            <person name="Shea T."/>
            <person name="Wortman J."/>
            <person name="Nusbaum C."/>
            <person name="Birren B."/>
        </authorList>
    </citation>
    <scope>NUCLEOTIDE SEQUENCE [LARGE SCALE GENOMIC DNA]</scope>
    <source>
        <strain evidence="2 3">4EA1</strain>
    </source>
</reference>
<proteinExistence type="predicted"/>
<keyword evidence="1" id="KW-0472">Membrane</keyword>
<sequence>MGKYLKKCILLLFLVPYIYFALLLDYRYHSIFGLIFLIFLAFYTGFLMQKKDQLFLLIPGNIATTVTSYLACLHYTDWHFFYQPFSPTKLILLLAVIYLIPQVMGIFWARIFTQKKQNINIFK</sequence>
<dbReference type="Proteomes" id="UP000252797">
    <property type="component" value="Unassembled WGS sequence"/>
</dbReference>
<feature type="transmembrane region" description="Helical" evidence="1">
    <location>
        <begin position="54"/>
        <end position="71"/>
    </location>
</feature>
<comment type="caution">
    <text evidence="2">The sequence shown here is derived from an EMBL/GenBank/DDBJ whole genome shotgun (WGS) entry which is preliminary data.</text>
</comment>
<dbReference type="EMBL" id="LEPB01000004">
    <property type="protein sequence ID" value="RCA11189.1"/>
    <property type="molecule type" value="Genomic_DNA"/>
</dbReference>
<evidence type="ECO:0000313" key="3">
    <source>
        <dbReference type="Proteomes" id="UP000252797"/>
    </source>
</evidence>
<evidence type="ECO:0000313" key="2">
    <source>
        <dbReference type="EMBL" id="RCA11189.1"/>
    </source>
</evidence>
<accession>A0A367CEZ0</accession>
<evidence type="ECO:0000256" key="1">
    <source>
        <dbReference type="SAM" id="Phobius"/>
    </source>
</evidence>
<keyword evidence="1" id="KW-0812">Transmembrane</keyword>
<gene>
    <name evidence="2" type="ORF">EA71_01944</name>
</gene>
<feature type="transmembrane region" description="Helical" evidence="1">
    <location>
        <begin position="91"/>
        <end position="113"/>
    </location>
</feature>
<protein>
    <recommendedName>
        <fullName evidence="4">Integral membrane protein</fullName>
    </recommendedName>
</protein>
<dbReference type="AlphaFoldDB" id="A0A367CEZ0"/>
<feature type="transmembrane region" description="Helical" evidence="1">
    <location>
        <begin position="7"/>
        <end position="24"/>
    </location>
</feature>
<keyword evidence="1" id="KW-1133">Transmembrane helix</keyword>
<feature type="transmembrane region" description="Helical" evidence="1">
    <location>
        <begin position="30"/>
        <end position="47"/>
    </location>
</feature>